<comment type="caution">
    <text evidence="2">The sequence shown here is derived from an EMBL/GenBank/DDBJ whole genome shotgun (WGS) entry which is preliminary data.</text>
</comment>
<organism evidence="2 3">
    <name type="scientific">Puccinia coronata f. sp. avenae</name>
    <dbReference type="NCBI Taxonomy" id="200324"/>
    <lineage>
        <taxon>Eukaryota</taxon>
        <taxon>Fungi</taxon>
        <taxon>Dikarya</taxon>
        <taxon>Basidiomycota</taxon>
        <taxon>Pucciniomycotina</taxon>
        <taxon>Pucciniomycetes</taxon>
        <taxon>Pucciniales</taxon>
        <taxon>Pucciniaceae</taxon>
        <taxon>Puccinia</taxon>
    </lineage>
</organism>
<evidence type="ECO:0000313" key="3">
    <source>
        <dbReference type="Proteomes" id="UP000235388"/>
    </source>
</evidence>
<feature type="compositionally biased region" description="Basic and acidic residues" evidence="1">
    <location>
        <begin position="60"/>
        <end position="73"/>
    </location>
</feature>
<feature type="region of interest" description="Disordered" evidence="1">
    <location>
        <begin position="1"/>
        <end position="80"/>
    </location>
</feature>
<feature type="compositionally biased region" description="Polar residues" evidence="1">
    <location>
        <begin position="1"/>
        <end position="17"/>
    </location>
</feature>
<evidence type="ECO:0000313" key="2">
    <source>
        <dbReference type="EMBL" id="PLW48294.1"/>
    </source>
</evidence>
<dbReference type="Proteomes" id="UP000235388">
    <property type="component" value="Unassembled WGS sequence"/>
</dbReference>
<evidence type="ECO:0000256" key="1">
    <source>
        <dbReference type="SAM" id="MobiDB-lite"/>
    </source>
</evidence>
<sequence length="80" mass="8661">MAENFEQSDSRASPTDSPNRDPTPRFGESRQKSGTSGPATRLAKATQGRPNSTQPARSAESLRPDKPLGEKTHRNPFGNP</sequence>
<proteinExistence type="predicted"/>
<gene>
    <name evidence="2" type="ORF">PCANC_12890</name>
</gene>
<feature type="compositionally biased region" description="Basic and acidic residues" evidence="1">
    <location>
        <begin position="18"/>
        <end position="31"/>
    </location>
</feature>
<keyword evidence="3" id="KW-1185">Reference proteome</keyword>
<accession>A0A2N5VE72</accession>
<dbReference type="AlphaFoldDB" id="A0A2N5VE72"/>
<dbReference type="EMBL" id="PGCJ01000104">
    <property type="protein sequence ID" value="PLW48294.1"/>
    <property type="molecule type" value="Genomic_DNA"/>
</dbReference>
<reference evidence="2 3" key="1">
    <citation type="submission" date="2017-11" db="EMBL/GenBank/DDBJ databases">
        <title>De novo assembly and phasing of dikaryotic genomes from two isolates of Puccinia coronata f. sp. avenae, the causal agent of oat crown rust.</title>
        <authorList>
            <person name="Miller M.E."/>
            <person name="Zhang Y."/>
            <person name="Omidvar V."/>
            <person name="Sperschneider J."/>
            <person name="Schwessinger B."/>
            <person name="Raley C."/>
            <person name="Palmer J.M."/>
            <person name="Garnica D."/>
            <person name="Upadhyaya N."/>
            <person name="Rathjen J."/>
            <person name="Taylor J.M."/>
            <person name="Park R.F."/>
            <person name="Dodds P.N."/>
            <person name="Hirsch C.D."/>
            <person name="Kianian S.F."/>
            <person name="Figueroa M."/>
        </authorList>
    </citation>
    <scope>NUCLEOTIDE SEQUENCE [LARGE SCALE GENOMIC DNA]</scope>
    <source>
        <strain evidence="2">12NC29</strain>
    </source>
</reference>
<name>A0A2N5VE72_9BASI</name>
<protein>
    <submittedName>
        <fullName evidence="2">Uncharacterized protein</fullName>
    </submittedName>
</protein>